<accession>A0A552FZC0</accession>
<proteinExistence type="predicted"/>
<sequence>MKQLEETNPTATETEQVAYLNIATKPDIKKRTIAALKEAGETAIDEFVLENKYLKIVKAAVKGWLQTSS</sequence>
<evidence type="ECO:0000313" key="2">
    <source>
        <dbReference type="Proteomes" id="UP000320293"/>
    </source>
</evidence>
<dbReference type="EMBL" id="SFBF01000077">
    <property type="protein sequence ID" value="TRU52080.1"/>
    <property type="molecule type" value="Genomic_DNA"/>
</dbReference>
<organism evidence="1 2">
    <name type="scientific">Microcystis aeruginosa Ma_QC_Ca_00000000_S207</name>
    <dbReference type="NCBI Taxonomy" id="2486251"/>
    <lineage>
        <taxon>Bacteria</taxon>
        <taxon>Bacillati</taxon>
        <taxon>Cyanobacteriota</taxon>
        <taxon>Cyanophyceae</taxon>
        <taxon>Oscillatoriophycideae</taxon>
        <taxon>Chroococcales</taxon>
        <taxon>Microcystaceae</taxon>
        <taxon>Microcystis</taxon>
    </lineage>
</organism>
<comment type="caution">
    <text evidence="1">The sequence shown here is derived from an EMBL/GenBank/DDBJ whole genome shotgun (WGS) entry which is preliminary data.</text>
</comment>
<protein>
    <submittedName>
        <fullName evidence="1">Uncharacterized protein</fullName>
    </submittedName>
</protein>
<gene>
    <name evidence="1" type="ORF">EWV91_04335</name>
</gene>
<name>A0A552FZC0_MICAE</name>
<dbReference type="Proteomes" id="UP000320293">
    <property type="component" value="Unassembled WGS sequence"/>
</dbReference>
<reference evidence="1 2" key="1">
    <citation type="submission" date="2019-01" db="EMBL/GenBank/DDBJ databases">
        <title>Coherence of Microcystis species and biogeography revealed through population genomics.</title>
        <authorList>
            <person name="Perez-Carrascal O.M."/>
            <person name="Terrat Y."/>
            <person name="Giani A."/>
            <person name="Fortin N."/>
            <person name="Tromas N."/>
            <person name="Shapiro B.J."/>
        </authorList>
    </citation>
    <scope>NUCLEOTIDE SEQUENCE [LARGE SCALE GENOMIC DNA]</scope>
    <source>
        <strain evidence="1">Ma_QC_Ca_00000000_S207</strain>
    </source>
</reference>
<evidence type="ECO:0000313" key="1">
    <source>
        <dbReference type="EMBL" id="TRU52080.1"/>
    </source>
</evidence>
<dbReference type="AlphaFoldDB" id="A0A552FZC0"/>